<dbReference type="HOGENOM" id="CLU_2254258_0_0_1"/>
<organism evidence="2">
    <name type="scientific">Oryza barthii</name>
    <dbReference type="NCBI Taxonomy" id="65489"/>
    <lineage>
        <taxon>Eukaryota</taxon>
        <taxon>Viridiplantae</taxon>
        <taxon>Streptophyta</taxon>
        <taxon>Embryophyta</taxon>
        <taxon>Tracheophyta</taxon>
        <taxon>Spermatophyta</taxon>
        <taxon>Magnoliopsida</taxon>
        <taxon>Liliopsida</taxon>
        <taxon>Poales</taxon>
        <taxon>Poaceae</taxon>
        <taxon>BOP clade</taxon>
        <taxon>Oryzoideae</taxon>
        <taxon>Oryzeae</taxon>
        <taxon>Oryzinae</taxon>
        <taxon>Oryza</taxon>
    </lineage>
</organism>
<dbReference type="EnsemblPlants" id="OBART08G11900.1">
    <property type="protein sequence ID" value="OBART08G11900.1"/>
    <property type="gene ID" value="OBART08G11900"/>
</dbReference>
<reference evidence="2" key="2">
    <citation type="submission" date="2015-03" db="UniProtKB">
        <authorList>
            <consortium name="EnsemblPlants"/>
        </authorList>
    </citation>
    <scope>IDENTIFICATION</scope>
</reference>
<protein>
    <submittedName>
        <fullName evidence="2">Uncharacterized protein</fullName>
    </submittedName>
</protein>
<proteinExistence type="predicted"/>
<feature type="region of interest" description="Disordered" evidence="1">
    <location>
        <begin position="1"/>
        <end position="27"/>
    </location>
</feature>
<evidence type="ECO:0000256" key="1">
    <source>
        <dbReference type="SAM" id="MobiDB-lite"/>
    </source>
</evidence>
<dbReference type="PaxDb" id="65489-OBART08G11900.1"/>
<dbReference type="AlphaFoldDB" id="A0A0D3GZD0"/>
<accession>A0A0D3GZD0</accession>
<keyword evidence="3" id="KW-1185">Reference proteome</keyword>
<name>A0A0D3GZD0_9ORYZ</name>
<evidence type="ECO:0000313" key="2">
    <source>
        <dbReference type="EnsemblPlants" id="OBART08G11900.1"/>
    </source>
</evidence>
<dbReference type="Gramene" id="OBART08G11900.1">
    <property type="protein sequence ID" value="OBART08G11900.1"/>
    <property type="gene ID" value="OBART08G11900"/>
</dbReference>
<evidence type="ECO:0000313" key="3">
    <source>
        <dbReference type="Proteomes" id="UP000026960"/>
    </source>
</evidence>
<reference evidence="2" key="1">
    <citation type="journal article" date="2009" name="Rice">
        <title>De Novo Next Generation Sequencing of Plant Genomes.</title>
        <authorList>
            <person name="Rounsley S."/>
            <person name="Marri P.R."/>
            <person name="Yu Y."/>
            <person name="He R."/>
            <person name="Sisneros N."/>
            <person name="Goicoechea J.L."/>
            <person name="Lee S.J."/>
            <person name="Angelova A."/>
            <person name="Kudrna D."/>
            <person name="Luo M."/>
            <person name="Affourtit J."/>
            <person name="Desany B."/>
            <person name="Knight J."/>
            <person name="Niazi F."/>
            <person name="Egholm M."/>
            <person name="Wing R.A."/>
        </authorList>
    </citation>
    <scope>NUCLEOTIDE SEQUENCE [LARGE SCALE GENOMIC DNA]</scope>
    <source>
        <strain evidence="2">cv. IRGC 105608</strain>
    </source>
</reference>
<dbReference type="Proteomes" id="UP000026960">
    <property type="component" value="Chromosome 8"/>
</dbReference>
<sequence length="104" mass="10907">MSPVHHHHPACASIGLKPSLLGQDDTLEPWDPTLNRITADEAQALLESINAAMASATAAATCPASNFDALDVVPINHGVQYIGNSSIGDNQMQMTPVTDGINCE</sequence>